<reference evidence="2 3" key="2">
    <citation type="journal article" date="2019" name="G3 (Bethesda)">
        <title>Hybrid Assembly of the Genome of the Entomopathogenic Nematode Steinernema carpocapsae Identifies the X-Chromosome.</title>
        <authorList>
            <person name="Serra L."/>
            <person name="Macchietto M."/>
            <person name="Macias-Munoz A."/>
            <person name="McGill C.J."/>
            <person name="Rodriguez I.M."/>
            <person name="Rodriguez B."/>
            <person name="Murad R."/>
            <person name="Mortazavi A."/>
        </authorList>
    </citation>
    <scope>NUCLEOTIDE SEQUENCE [LARGE SCALE GENOMIC DNA]</scope>
    <source>
        <strain evidence="2 3">ALL</strain>
    </source>
</reference>
<evidence type="ECO:0000313" key="3">
    <source>
        <dbReference type="Proteomes" id="UP000298663"/>
    </source>
</evidence>
<reference evidence="2 3" key="1">
    <citation type="journal article" date="2015" name="Genome Biol.">
        <title>Comparative genomics of Steinernema reveals deeply conserved gene regulatory networks.</title>
        <authorList>
            <person name="Dillman A.R."/>
            <person name="Macchietto M."/>
            <person name="Porter C.F."/>
            <person name="Rogers A."/>
            <person name="Williams B."/>
            <person name="Antoshechkin I."/>
            <person name="Lee M.M."/>
            <person name="Goodwin Z."/>
            <person name="Lu X."/>
            <person name="Lewis E.E."/>
            <person name="Goodrich-Blair H."/>
            <person name="Stock S.P."/>
            <person name="Adams B.J."/>
            <person name="Sternberg P.W."/>
            <person name="Mortazavi A."/>
        </authorList>
    </citation>
    <scope>NUCLEOTIDE SEQUENCE [LARGE SCALE GENOMIC DNA]</scope>
    <source>
        <strain evidence="2 3">ALL</strain>
    </source>
</reference>
<feature type="chain" id="PRO_5020738812" evidence="1">
    <location>
        <begin position="19"/>
        <end position="99"/>
    </location>
</feature>
<sequence length="99" mass="11273">MNLKTFIFLSALSVVVNSFWWTPKIPEKKDVTPCYVCNGILLCNEGPCWSKRHTSMIGTITGTRIRRLRKNGFVASPRSQAPHRVDFVHRSSRENDGIP</sequence>
<dbReference type="AlphaFoldDB" id="A0A4U5NZ65"/>
<name>A0A4U5NZ65_STECR</name>
<protein>
    <submittedName>
        <fullName evidence="2">Uncharacterized protein</fullName>
    </submittedName>
</protein>
<comment type="caution">
    <text evidence="2">The sequence shown here is derived from an EMBL/GenBank/DDBJ whole genome shotgun (WGS) entry which is preliminary data.</text>
</comment>
<accession>A0A4U5NZ65</accession>
<feature type="signal peptide" evidence="1">
    <location>
        <begin position="1"/>
        <end position="18"/>
    </location>
</feature>
<evidence type="ECO:0000313" key="2">
    <source>
        <dbReference type="EMBL" id="TKR88918.1"/>
    </source>
</evidence>
<keyword evidence="1" id="KW-0732">Signal</keyword>
<gene>
    <name evidence="2" type="ORF">L596_013090</name>
</gene>
<dbReference type="EMBL" id="AZBU02000003">
    <property type="protein sequence ID" value="TKR88918.1"/>
    <property type="molecule type" value="Genomic_DNA"/>
</dbReference>
<organism evidence="2 3">
    <name type="scientific">Steinernema carpocapsae</name>
    <name type="common">Entomopathogenic nematode</name>
    <dbReference type="NCBI Taxonomy" id="34508"/>
    <lineage>
        <taxon>Eukaryota</taxon>
        <taxon>Metazoa</taxon>
        <taxon>Ecdysozoa</taxon>
        <taxon>Nematoda</taxon>
        <taxon>Chromadorea</taxon>
        <taxon>Rhabditida</taxon>
        <taxon>Tylenchina</taxon>
        <taxon>Panagrolaimomorpha</taxon>
        <taxon>Strongyloidoidea</taxon>
        <taxon>Steinernematidae</taxon>
        <taxon>Steinernema</taxon>
    </lineage>
</organism>
<proteinExistence type="predicted"/>
<evidence type="ECO:0000256" key="1">
    <source>
        <dbReference type="SAM" id="SignalP"/>
    </source>
</evidence>
<dbReference type="Proteomes" id="UP000298663">
    <property type="component" value="Unassembled WGS sequence"/>
</dbReference>
<keyword evidence="3" id="KW-1185">Reference proteome</keyword>